<reference evidence="2" key="2">
    <citation type="submission" date="2019-10" db="EMBL/GenBank/DDBJ databases">
        <authorList>
            <consortium name="NCBI Pathogen Detection Project"/>
        </authorList>
    </citation>
    <scope>NUCLEOTIDE SEQUENCE</scope>
    <source>
        <strain evidence="2">Salmonella enterica</strain>
    </source>
</reference>
<proteinExistence type="predicted"/>
<dbReference type="PANTHER" id="PTHR38105:SF5">
    <property type="entry name" value="OUTER MEMBRANE PROTEIN"/>
    <property type="match status" value="1"/>
</dbReference>
<dbReference type="EMBL" id="DAAGVM010000188">
    <property type="protein sequence ID" value="HAB4726298.1"/>
    <property type="molecule type" value="Genomic_DNA"/>
</dbReference>
<dbReference type="InterPro" id="IPR009331">
    <property type="entry name" value="Oligogalacturonate-sp_porin"/>
</dbReference>
<name>A0A6Y2X0Y8_SALDZ</name>
<comment type="caution">
    <text evidence="2">The sequence shown here is derived from an EMBL/GenBank/DDBJ whole genome shotgun (WGS) entry which is preliminary data.</text>
</comment>
<dbReference type="Pfam" id="PF06178">
    <property type="entry name" value="KdgM"/>
    <property type="match status" value="1"/>
</dbReference>
<dbReference type="Gene3D" id="2.40.160.40">
    <property type="entry name" value="monomeric porin ompg"/>
    <property type="match status" value="1"/>
</dbReference>
<dbReference type="GO" id="GO:0009279">
    <property type="term" value="C:cell outer membrane"/>
    <property type="evidence" value="ECO:0007669"/>
    <property type="project" value="TreeGrafter"/>
</dbReference>
<keyword evidence="1" id="KW-0732">Signal</keyword>
<protein>
    <recommendedName>
        <fullName evidence="3">Porin</fullName>
    </recommendedName>
</protein>
<dbReference type="InterPro" id="IPR053713">
    <property type="entry name" value="Bact_OM_Channel_sf"/>
</dbReference>
<organism evidence="2">
    <name type="scientific">Salmonella diarizonae</name>
    <dbReference type="NCBI Taxonomy" id="59204"/>
    <lineage>
        <taxon>Bacteria</taxon>
        <taxon>Pseudomonadati</taxon>
        <taxon>Pseudomonadota</taxon>
        <taxon>Gammaproteobacteria</taxon>
        <taxon>Enterobacterales</taxon>
        <taxon>Enterobacteriaceae</taxon>
        <taxon>Salmonella</taxon>
    </lineage>
</organism>
<gene>
    <name evidence="2" type="ORF">GBZ41_21775</name>
</gene>
<evidence type="ECO:0000313" key="2">
    <source>
        <dbReference type="EMBL" id="HAB4726298.1"/>
    </source>
</evidence>
<evidence type="ECO:0008006" key="3">
    <source>
        <dbReference type="Google" id="ProtNLM"/>
    </source>
</evidence>
<dbReference type="PANTHER" id="PTHR38105">
    <property type="entry name" value="OUTER MEMBRANE PROTEIN-RELATED-RELATED"/>
    <property type="match status" value="1"/>
</dbReference>
<dbReference type="SUPFAM" id="SSF56935">
    <property type="entry name" value="Porins"/>
    <property type="match status" value="1"/>
</dbReference>
<sequence>DQIKFDNKKTNYEHNVALAWKLNKSFTPYVEVGNVAVKNNTDERQTRYRVGLQYHF</sequence>
<dbReference type="GO" id="GO:0015772">
    <property type="term" value="P:oligosaccharide transport"/>
    <property type="evidence" value="ECO:0007669"/>
    <property type="project" value="TreeGrafter"/>
</dbReference>
<feature type="non-terminal residue" evidence="2">
    <location>
        <position position="1"/>
    </location>
</feature>
<evidence type="ECO:0000256" key="1">
    <source>
        <dbReference type="ARBA" id="ARBA00022729"/>
    </source>
</evidence>
<accession>A0A6Y2X0Y8</accession>
<dbReference type="AlphaFoldDB" id="A0A6Y2X0Y8"/>
<dbReference type="GO" id="GO:0015288">
    <property type="term" value="F:porin activity"/>
    <property type="evidence" value="ECO:0007669"/>
    <property type="project" value="TreeGrafter"/>
</dbReference>
<reference evidence="2" key="1">
    <citation type="journal article" date="2018" name="Genome Biol.">
        <title>SKESA: strategic k-mer extension for scrupulous assemblies.</title>
        <authorList>
            <person name="Souvorov A."/>
            <person name="Agarwala R."/>
            <person name="Lipman D.J."/>
        </authorList>
    </citation>
    <scope>NUCLEOTIDE SEQUENCE</scope>
    <source>
        <strain evidence="2">Salmonella enterica</strain>
    </source>
</reference>